<proteinExistence type="predicted"/>
<organism evidence="2 3">
    <name type="scientific">Colletotrichum lupini</name>
    <dbReference type="NCBI Taxonomy" id="145971"/>
    <lineage>
        <taxon>Eukaryota</taxon>
        <taxon>Fungi</taxon>
        <taxon>Dikarya</taxon>
        <taxon>Ascomycota</taxon>
        <taxon>Pezizomycotina</taxon>
        <taxon>Sordariomycetes</taxon>
        <taxon>Hypocreomycetidae</taxon>
        <taxon>Glomerellales</taxon>
        <taxon>Glomerellaceae</taxon>
        <taxon>Colletotrichum</taxon>
        <taxon>Colletotrichum acutatum species complex</taxon>
    </lineage>
</organism>
<dbReference type="GeneID" id="73339455"/>
<dbReference type="EMBL" id="CP019475">
    <property type="protein sequence ID" value="UQC79957.1"/>
    <property type="molecule type" value="Genomic_DNA"/>
</dbReference>
<evidence type="ECO:0000256" key="1">
    <source>
        <dbReference type="SAM" id="MobiDB-lite"/>
    </source>
</evidence>
<gene>
    <name evidence="2" type="ORF">CLUP02_05438</name>
</gene>
<dbReference type="KEGG" id="clup:CLUP02_05438"/>
<keyword evidence="3" id="KW-1185">Reference proteome</keyword>
<accession>A0A9Q8WEM2</accession>
<dbReference type="AlphaFoldDB" id="A0A9Q8WEM2"/>
<reference evidence="2" key="1">
    <citation type="journal article" date="2021" name="Mol. Plant Microbe Interact.">
        <title>Complete Genome Sequence of the Plant-Pathogenic Fungus Colletotrichum lupini.</title>
        <authorList>
            <person name="Baroncelli R."/>
            <person name="Pensec F."/>
            <person name="Da Lio D."/>
            <person name="Boufleur T."/>
            <person name="Vicente I."/>
            <person name="Sarrocco S."/>
            <person name="Picot A."/>
            <person name="Baraldi E."/>
            <person name="Sukno S."/>
            <person name="Thon M."/>
            <person name="Le Floch G."/>
        </authorList>
    </citation>
    <scope>NUCLEOTIDE SEQUENCE</scope>
    <source>
        <strain evidence="2">IMI 504893</strain>
    </source>
</reference>
<dbReference type="Proteomes" id="UP000830671">
    <property type="component" value="Chromosome 3"/>
</dbReference>
<evidence type="ECO:0000313" key="3">
    <source>
        <dbReference type="Proteomes" id="UP000830671"/>
    </source>
</evidence>
<protein>
    <submittedName>
        <fullName evidence="2">Uncharacterized protein</fullName>
    </submittedName>
</protein>
<name>A0A9Q8WEM2_9PEZI</name>
<dbReference type="RefSeq" id="XP_049141588.1">
    <property type="nucleotide sequence ID" value="XM_049284445.1"/>
</dbReference>
<feature type="compositionally biased region" description="Basic residues" evidence="1">
    <location>
        <begin position="412"/>
        <end position="421"/>
    </location>
</feature>
<feature type="region of interest" description="Disordered" evidence="1">
    <location>
        <begin position="404"/>
        <end position="426"/>
    </location>
</feature>
<sequence length="468" mass="52427">MKLQQVRTRCSVSSQPLLSPESCSNALGCPMRHGLSIIPVSHCISKKIDVMLPSCLVREDGFEFRARPPTKNAYPYGPRLIISFQTLPKESTDAVCQCDKGDYRNEMPYRSANPSIVSRRLCRFQENKFRTRRDLAGEYRFAYPVFILSCMWLRAEVVTWYARCVLLHPTPKLRITAYLSNRFQKAPHRLDRLALSDGKTLTLSRSQQTSRQRQATFLIDSCRFMYCAVFSLPITSSVAQCSRQEEEREGSSMLLGMRKLYSHSRTAYLSRDVVTMTAKRNSGLEFFSETLALLLLPNFQGAMSSKATHRPLRNFTRVVTLQPANEDKFGRESADPPPSSCTSAPLTVETSIRWPQSAPAAPFKLKHILLTSHRPRGPRKPSGTGGLGDIVPELAVEPCNLNSTPRLDQAQKRGRQVHRSSVRSNLASARGHGTRYWLCPSLVAEAGTLPISTSHEPITSTPSSHDPA</sequence>
<evidence type="ECO:0000313" key="2">
    <source>
        <dbReference type="EMBL" id="UQC79957.1"/>
    </source>
</evidence>